<comment type="caution">
    <text evidence="2">The sequence shown here is derived from an EMBL/GenBank/DDBJ whole genome shotgun (WGS) entry which is preliminary data.</text>
</comment>
<feature type="signal peptide" evidence="1">
    <location>
        <begin position="1"/>
        <end position="28"/>
    </location>
</feature>
<dbReference type="RefSeq" id="WP_200379703.1">
    <property type="nucleotide sequence ID" value="NZ_NRRU01000090.1"/>
</dbReference>
<protein>
    <submittedName>
        <fullName evidence="2">Uncharacterized protein</fullName>
    </submittedName>
</protein>
<reference evidence="2" key="2">
    <citation type="journal article" date="2020" name="Microorganisms">
        <title>Osmotic Adaptation and Compatible Solute Biosynthesis of Phototrophic Bacteria as Revealed from Genome Analyses.</title>
        <authorList>
            <person name="Imhoff J.F."/>
            <person name="Rahn T."/>
            <person name="Kunzel S."/>
            <person name="Keller A."/>
            <person name="Neulinger S.C."/>
        </authorList>
    </citation>
    <scope>NUCLEOTIDE SEQUENCE</scope>
    <source>
        <strain evidence="2">IM 151</strain>
    </source>
</reference>
<reference evidence="2" key="1">
    <citation type="submission" date="2017-08" db="EMBL/GenBank/DDBJ databases">
        <authorList>
            <person name="Imhoff J.F."/>
            <person name="Rahn T."/>
            <person name="Kuenzel S."/>
            <person name="Neulinger S.C."/>
        </authorList>
    </citation>
    <scope>NUCLEOTIDE SEQUENCE</scope>
    <source>
        <strain evidence="2">IM 151</strain>
    </source>
</reference>
<dbReference type="EMBL" id="NRRU01000090">
    <property type="protein sequence ID" value="MBK1714985.1"/>
    <property type="molecule type" value="Genomic_DNA"/>
</dbReference>
<dbReference type="Proteomes" id="UP001041814">
    <property type="component" value="Unassembled WGS sequence"/>
</dbReference>
<name>A0ABS1DZ91_RUBGE</name>
<evidence type="ECO:0000256" key="1">
    <source>
        <dbReference type="SAM" id="SignalP"/>
    </source>
</evidence>
<evidence type="ECO:0000313" key="3">
    <source>
        <dbReference type="Proteomes" id="UP001041814"/>
    </source>
</evidence>
<evidence type="ECO:0000313" key="2">
    <source>
        <dbReference type="EMBL" id="MBK1714985.1"/>
    </source>
</evidence>
<gene>
    <name evidence="2" type="ORF">CKO43_19670</name>
</gene>
<accession>A0ABS1DZ91</accession>
<sequence>MSQLTLSRTRWSCVGLQFLIWALPLATAADVTTKGFVNIYPVQGTPVRAKANQALVTLRFDENALGADTDSVSTGEQGQFLWQSTPARPTVVRLSASVSDQPGQYQLKKPRSFSLDSADVDLKEVRLFDVRRVAQELFAEEQTTLAAMRAEFTCLRLGKTLEQIWRCWSANPPGAESARAQVQDSLARLQAITNHPQQTGVVRERLSVMTSAAMFCAQADLGSDQDWIDLRDGMVQDQAESLLYCAQGLSVDPTPLSFSEVRAFVKTHVDRVGAAVRRRLLAIWLDSYFREAKETEQFELAAWMNNAGLSEEWRALLGQASQTVPNFPPFFESTVTAAQIAAVKNALSS</sequence>
<proteinExistence type="predicted"/>
<keyword evidence="1" id="KW-0732">Signal</keyword>
<feature type="chain" id="PRO_5046580493" evidence="1">
    <location>
        <begin position="29"/>
        <end position="349"/>
    </location>
</feature>
<organism evidence="2 3">
    <name type="scientific">Rubrivivax gelatinosus</name>
    <name type="common">Rhodocyclus gelatinosus</name>
    <name type="synonym">Rhodopseudomonas gelatinosa</name>
    <dbReference type="NCBI Taxonomy" id="28068"/>
    <lineage>
        <taxon>Bacteria</taxon>
        <taxon>Pseudomonadati</taxon>
        <taxon>Pseudomonadota</taxon>
        <taxon>Betaproteobacteria</taxon>
        <taxon>Burkholderiales</taxon>
        <taxon>Sphaerotilaceae</taxon>
        <taxon>Rubrivivax</taxon>
    </lineage>
</organism>
<keyword evidence="3" id="KW-1185">Reference proteome</keyword>